<sequence length="325" mass="36220">MISLSPASIFERVFKLVDTCPSELLDPSTIATLSACSSLESLASRRLLQLFCQLAGGEHIWDALGAPLIDTPTFDTDRASSSDSKIPSSHARETFSLELASDILKRVAWYFTDANLKPGAPGWKLEREIQDVLDLCNTVLPQKERLGHLLAAKEDDEVFGGGQRIQAVSGDSLRDLRAAERLAFKVCVLQALAIRIFNPIPELEGVRERGYGEEDGEELPDVISLDYRTASLDEKVRATDKLLKRVALTREWGFLTEVLDNWPHMIAVNEELPKAARGEQVSVWFGEKVPDVNDMGDSDEMDSYIQARTKFTESILPPLPRRYDS</sequence>
<dbReference type="EMBL" id="JASBWS010000063">
    <property type="protein sequence ID" value="KAJ9102680.1"/>
    <property type="molecule type" value="Genomic_DNA"/>
</dbReference>
<comment type="caution">
    <text evidence="1">The sequence shown here is derived from an EMBL/GenBank/DDBJ whole genome shotgun (WGS) entry which is preliminary data.</text>
</comment>
<keyword evidence="2" id="KW-1185">Reference proteome</keyword>
<evidence type="ECO:0000313" key="1">
    <source>
        <dbReference type="EMBL" id="KAJ9102680.1"/>
    </source>
</evidence>
<dbReference type="Proteomes" id="UP001230649">
    <property type="component" value="Unassembled WGS sequence"/>
</dbReference>
<accession>A0ACC2VUA8</accession>
<reference evidence="1" key="1">
    <citation type="submission" date="2023-04" db="EMBL/GenBank/DDBJ databases">
        <title>Draft Genome sequencing of Naganishia species isolated from polar environments using Oxford Nanopore Technology.</title>
        <authorList>
            <person name="Leo P."/>
            <person name="Venkateswaran K."/>
        </authorList>
    </citation>
    <scope>NUCLEOTIDE SEQUENCE</scope>
    <source>
        <strain evidence="1">MNA-CCFEE 5262</strain>
    </source>
</reference>
<evidence type="ECO:0000313" key="2">
    <source>
        <dbReference type="Proteomes" id="UP001230649"/>
    </source>
</evidence>
<proteinExistence type="predicted"/>
<organism evidence="1 2">
    <name type="scientific">Naganishia adeliensis</name>
    <dbReference type="NCBI Taxonomy" id="92952"/>
    <lineage>
        <taxon>Eukaryota</taxon>
        <taxon>Fungi</taxon>
        <taxon>Dikarya</taxon>
        <taxon>Basidiomycota</taxon>
        <taxon>Agaricomycotina</taxon>
        <taxon>Tremellomycetes</taxon>
        <taxon>Filobasidiales</taxon>
        <taxon>Filobasidiaceae</taxon>
        <taxon>Naganishia</taxon>
    </lineage>
</organism>
<name>A0ACC2VUA8_9TREE</name>
<protein>
    <submittedName>
        <fullName evidence="1">Uncharacterized protein</fullName>
    </submittedName>
</protein>
<gene>
    <name evidence="1" type="ORF">QFC20_004952</name>
</gene>